<gene>
    <name evidence="2" type="ORF">A3K01_00755</name>
</gene>
<feature type="transmembrane region" description="Helical" evidence="1">
    <location>
        <begin position="247"/>
        <end position="269"/>
    </location>
</feature>
<sequence length="314" mass="34711">MGKRRNAYPPRNYFYRARASVIQIHFFQGDPPSPTLLFPETHLALTVNPIFLIIILMYKPLPKLKMHVLTVAVFVLLFTPRVQALETNTAYSLQIQDNKGNGGDIVTYKEGLYAISSEKYDTQMFGVIVDTPTTSFEDTNLTDYKLVTSFGEVVVNVSNRDGEIKEGDFITSSDIPGVGVRANESGQVLGVALENYTPANNEDIGQILVFVDIKTSFIDKKISKNLLEILKTSLTSPFMTPIEALRYLLAILTVFASFVIGFSSFGRITGTSVEALGRNPMAGTSIRRVVIFNFVLTVIIMAVGLAIAYFVLVL</sequence>
<keyword evidence="1" id="KW-0472">Membrane</keyword>
<protein>
    <submittedName>
        <fullName evidence="2">Uncharacterized protein</fullName>
    </submittedName>
</protein>
<keyword evidence="1" id="KW-1133">Transmembrane helix</keyword>
<dbReference type="Gene3D" id="2.40.300.10">
    <property type="entry name" value="Head decoration protein D"/>
    <property type="match status" value="1"/>
</dbReference>
<reference evidence="2 3" key="1">
    <citation type="journal article" date="2016" name="Nat. Commun.">
        <title>Thousands of microbial genomes shed light on interconnected biogeochemical processes in an aquifer system.</title>
        <authorList>
            <person name="Anantharaman K."/>
            <person name="Brown C.T."/>
            <person name="Hug L.A."/>
            <person name="Sharon I."/>
            <person name="Castelle C.J."/>
            <person name="Probst A.J."/>
            <person name="Thomas B.C."/>
            <person name="Singh A."/>
            <person name="Wilkins M.J."/>
            <person name="Karaoz U."/>
            <person name="Brodie E.L."/>
            <person name="Williams K.H."/>
            <person name="Hubbard S.S."/>
            <person name="Banfield J.F."/>
        </authorList>
    </citation>
    <scope>NUCLEOTIDE SEQUENCE [LARGE SCALE GENOMIC DNA]</scope>
</reference>
<keyword evidence="1" id="KW-0812">Transmembrane</keyword>
<dbReference type="AlphaFoldDB" id="A0A1F4XEA7"/>
<organism evidence="2 3">
    <name type="scientific">candidate division WWE3 bacterium RIFOXYD1_FULL_43_17</name>
    <dbReference type="NCBI Taxonomy" id="1802652"/>
    <lineage>
        <taxon>Bacteria</taxon>
        <taxon>Katanobacteria</taxon>
    </lineage>
</organism>
<evidence type="ECO:0000256" key="1">
    <source>
        <dbReference type="SAM" id="Phobius"/>
    </source>
</evidence>
<feature type="transmembrane region" description="Helical" evidence="1">
    <location>
        <begin position="289"/>
        <end position="312"/>
    </location>
</feature>
<dbReference type="EMBL" id="MEWJ01000027">
    <property type="protein sequence ID" value="OGC79985.1"/>
    <property type="molecule type" value="Genomic_DNA"/>
</dbReference>
<dbReference type="Proteomes" id="UP000177845">
    <property type="component" value="Unassembled WGS sequence"/>
</dbReference>
<evidence type="ECO:0000313" key="2">
    <source>
        <dbReference type="EMBL" id="OGC79985.1"/>
    </source>
</evidence>
<comment type="caution">
    <text evidence="2">The sequence shown here is derived from an EMBL/GenBank/DDBJ whole genome shotgun (WGS) entry which is preliminary data.</text>
</comment>
<name>A0A1F4XEA7_UNCKA</name>
<evidence type="ECO:0000313" key="3">
    <source>
        <dbReference type="Proteomes" id="UP000177845"/>
    </source>
</evidence>
<accession>A0A1F4XEA7</accession>
<proteinExistence type="predicted"/>